<feature type="compositionally biased region" description="Acidic residues" evidence="1">
    <location>
        <begin position="57"/>
        <end position="68"/>
    </location>
</feature>
<protein>
    <submittedName>
        <fullName evidence="2">Uncharacterized protein</fullName>
    </submittedName>
</protein>
<sequence>MSPTSATSVASSRSEIPRRDGIPTPELSEAGRSAASNPHSKGDAAEKPGKHNHGANDEEQDNSAVDDEPSQRSQGAVSAEPGTASARLREEPIKSSKGPVASTGEVSPMGTDIVAGAEDAGPRHNKVSGDVSYATPPNSGTAACPRTSVGWLLVYGVCWFYKNHGSAWWKSQHNQKNLVMTGFSGTTINGYTRNDKMSTRCLAYQHTREQKMPNGVQAQLRVDTVVSAAQSWMLICAGLPRWRAILFMQWWLLDKSDEWVSPLTESFIQHFAASEEKQEAKLTQHK</sequence>
<organism evidence="2 3">
    <name type="scientific">Phytophthora pseudosyringae</name>
    <dbReference type="NCBI Taxonomy" id="221518"/>
    <lineage>
        <taxon>Eukaryota</taxon>
        <taxon>Sar</taxon>
        <taxon>Stramenopiles</taxon>
        <taxon>Oomycota</taxon>
        <taxon>Peronosporomycetes</taxon>
        <taxon>Peronosporales</taxon>
        <taxon>Peronosporaceae</taxon>
        <taxon>Phytophthora</taxon>
    </lineage>
</organism>
<feature type="region of interest" description="Disordered" evidence="1">
    <location>
        <begin position="1"/>
        <end position="111"/>
    </location>
</feature>
<dbReference type="Proteomes" id="UP000694044">
    <property type="component" value="Unassembled WGS sequence"/>
</dbReference>
<proteinExistence type="predicted"/>
<reference evidence="2" key="1">
    <citation type="submission" date="2021-02" db="EMBL/GenBank/DDBJ databases">
        <authorList>
            <person name="Palmer J.M."/>
        </authorList>
    </citation>
    <scope>NUCLEOTIDE SEQUENCE</scope>
    <source>
        <strain evidence="2">SCRP734</strain>
    </source>
</reference>
<feature type="compositionally biased region" description="Polar residues" evidence="1">
    <location>
        <begin position="1"/>
        <end position="14"/>
    </location>
</feature>
<evidence type="ECO:0000256" key="1">
    <source>
        <dbReference type="SAM" id="MobiDB-lite"/>
    </source>
</evidence>
<feature type="compositionally biased region" description="Basic and acidic residues" evidence="1">
    <location>
        <begin position="40"/>
        <end position="49"/>
    </location>
</feature>
<evidence type="ECO:0000313" key="3">
    <source>
        <dbReference type="Proteomes" id="UP000694044"/>
    </source>
</evidence>
<gene>
    <name evidence="2" type="ORF">PHYPSEUDO_007774</name>
</gene>
<dbReference type="EMBL" id="JAGDFM010000311">
    <property type="protein sequence ID" value="KAG7380110.1"/>
    <property type="molecule type" value="Genomic_DNA"/>
</dbReference>
<evidence type="ECO:0000313" key="2">
    <source>
        <dbReference type="EMBL" id="KAG7380110.1"/>
    </source>
</evidence>
<comment type="caution">
    <text evidence="2">The sequence shown here is derived from an EMBL/GenBank/DDBJ whole genome shotgun (WGS) entry which is preliminary data.</text>
</comment>
<name>A0A8T1VIT3_9STRA</name>
<keyword evidence="3" id="KW-1185">Reference proteome</keyword>
<accession>A0A8T1VIT3</accession>
<dbReference type="AlphaFoldDB" id="A0A8T1VIT3"/>